<dbReference type="SUPFAM" id="SSF52540">
    <property type="entry name" value="P-loop containing nucleoside triphosphate hydrolases"/>
    <property type="match status" value="1"/>
</dbReference>
<dbReference type="InterPro" id="IPR036388">
    <property type="entry name" value="WH-like_DNA-bd_sf"/>
</dbReference>
<dbReference type="Gene3D" id="1.10.10.10">
    <property type="entry name" value="Winged helix-like DNA-binding domain superfamily/Winged helix DNA-binding domain"/>
    <property type="match status" value="1"/>
</dbReference>
<proteinExistence type="predicted"/>
<organism evidence="5 6">
    <name type="scientific">Stylosanthes scabra</name>
    <dbReference type="NCBI Taxonomy" id="79078"/>
    <lineage>
        <taxon>Eukaryota</taxon>
        <taxon>Viridiplantae</taxon>
        <taxon>Streptophyta</taxon>
        <taxon>Embryophyta</taxon>
        <taxon>Tracheophyta</taxon>
        <taxon>Spermatophyta</taxon>
        <taxon>Magnoliopsida</taxon>
        <taxon>eudicotyledons</taxon>
        <taxon>Gunneridae</taxon>
        <taxon>Pentapetalae</taxon>
        <taxon>rosids</taxon>
        <taxon>fabids</taxon>
        <taxon>Fabales</taxon>
        <taxon>Fabaceae</taxon>
        <taxon>Papilionoideae</taxon>
        <taxon>50 kb inversion clade</taxon>
        <taxon>dalbergioids sensu lato</taxon>
        <taxon>Dalbergieae</taxon>
        <taxon>Pterocarpus clade</taxon>
        <taxon>Stylosanthes</taxon>
    </lineage>
</organism>
<gene>
    <name evidence="5" type="ORF">PIB30_017958</name>
</gene>
<evidence type="ECO:0000259" key="4">
    <source>
        <dbReference type="Pfam" id="PF23559"/>
    </source>
</evidence>
<dbReference type="SUPFAM" id="SSF52058">
    <property type="entry name" value="L domain-like"/>
    <property type="match status" value="1"/>
</dbReference>
<dbReference type="InterPro" id="IPR058922">
    <property type="entry name" value="WHD_DRP"/>
</dbReference>
<dbReference type="Pfam" id="PF23559">
    <property type="entry name" value="WHD_DRP"/>
    <property type="match status" value="1"/>
</dbReference>
<dbReference type="InterPro" id="IPR042197">
    <property type="entry name" value="Apaf_helical"/>
</dbReference>
<evidence type="ECO:0000313" key="5">
    <source>
        <dbReference type="EMBL" id="MED6144686.1"/>
    </source>
</evidence>
<dbReference type="InterPro" id="IPR044974">
    <property type="entry name" value="Disease_R_plants"/>
</dbReference>
<dbReference type="Proteomes" id="UP001341840">
    <property type="component" value="Unassembled WGS sequence"/>
</dbReference>
<dbReference type="PANTHER" id="PTHR23155:SF1193">
    <property type="entry name" value="DISEASE RESISTANCE PROTEIN RPP13-RELATED"/>
    <property type="match status" value="1"/>
</dbReference>
<dbReference type="InterPro" id="IPR032675">
    <property type="entry name" value="LRR_dom_sf"/>
</dbReference>
<comment type="caution">
    <text evidence="5">The sequence shown here is derived from an EMBL/GenBank/DDBJ whole genome shotgun (WGS) entry which is preliminary data.</text>
</comment>
<evidence type="ECO:0000313" key="6">
    <source>
        <dbReference type="Proteomes" id="UP001341840"/>
    </source>
</evidence>
<dbReference type="Gene3D" id="3.80.10.10">
    <property type="entry name" value="Ribonuclease Inhibitor"/>
    <property type="match status" value="1"/>
</dbReference>
<feature type="domain" description="NB-ARC" evidence="3">
    <location>
        <begin position="66"/>
        <end position="232"/>
    </location>
</feature>
<sequence length="688" mass="78923">MLHEVKNRIKVIKSTVRSIYENKDFYGINEIDFKSGTSEGVGAEYLHRRRRDVEEKEVVGLVNESNVVIQKLKERDPNLNVVSIIGMGGLGKTTLAKKIYNKDEVRGMFSCCAWSYVSNDYIIRDLLLSLLKCLKSSMDECKDLSVEELKEKLHECLKGNKYLVVLDDIWKTQVWDELRGVFPDDKNGSRIIITSRLREVALYSKASFVYDLPFLDEEVSWKLFSKKIFGDKECPSDLEPLGRAMATNCKGLPLAIVVLAGQVAKKERSEREWRKIKDYVNWHLAQDKLVERILKLSYDDLPPELKPCFLYLGMYPEDYEIPVRILCQLWIAEGFIQAKEVRASNSPKPEDIADMYLDMLVERSLVQVASRRSDGGVKTCRIHDLLQDLCISESRENKFIEVCTELDANESNNPRRMSLQYRKRSLPAAKDNQSQSHSHTRTLLYSESQGWNQISNGFKLVRVLDMNKVALHSFPSGLNTLIHLSKIWKLNSLKHIYIKYNHLSTILPRGGASMRRRMKIGETRVENIQTLGYIFVEAQTASLLSKYMFPNLTKVTLCGRCEEQEVEVLGKILPFLNKLRKLKLVNVWSIPLVPNVIPVSLIKITIRSFEHLHSRLIKTLGQLADLQILKLYGGHIYGGDVCCAAGDFPQLQVLKMNDVFMDNGRWKIEEGAMPCISMCYDPRRLLSN</sequence>
<dbReference type="Pfam" id="PF00931">
    <property type="entry name" value="NB-ARC"/>
    <property type="match status" value="1"/>
</dbReference>
<dbReference type="Gene3D" id="1.10.8.430">
    <property type="entry name" value="Helical domain of apoptotic protease-activating factors"/>
    <property type="match status" value="1"/>
</dbReference>
<dbReference type="InterPro" id="IPR027417">
    <property type="entry name" value="P-loop_NTPase"/>
</dbReference>
<keyword evidence="2" id="KW-0611">Plant defense</keyword>
<evidence type="ECO:0000259" key="3">
    <source>
        <dbReference type="Pfam" id="PF00931"/>
    </source>
</evidence>
<dbReference type="PRINTS" id="PR00364">
    <property type="entry name" value="DISEASERSIST"/>
</dbReference>
<dbReference type="InterPro" id="IPR002182">
    <property type="entry name" value="NB-ARC"/>
</dbReference>
<keyword evidence="6" id="KW-1185">Reference proteome</keyword>
<evidence type="ECO:0000256" key="2">
    <source>
        <dbReference type="ARBA" id="ARBA00022821"/>
    </source>
</evidence>
<feature type="domain" description="Disease resistance protein winged helix" evidence="4">
    <location>
        <begin position="314"/>
        <end position="390"/>
    </location>
</feature>
<accession>A0ABU6T8Z8</accession>
<name>A0ABU6T8Z8_9FABA</name>
<dbReference type="PANTHER" id="PTHR23155">
    <property type="entry name" value="DISEASE RESISTANCE PROTEIN RP"/>
    <property type="match status" value="1"/>
</dbReference>
<protein>
    <recommendedName>
        <fullName evidence="7">NB-ARC domain-containing protein</fullName>
    </recommendedName>
</protein>
<evidence type="ECO:0000256" key="1">
    <source>
        <dbReference type="ARBA" id="ARBA00022737"/>
    </source>
</evidence>
<evidence type="ECO:0008006" key="7">
    <source>
        <dbReference type="Google" id="ProtNLM"/>
    </source>
</evidence>
<keyword evidence="1" id="KW-0677">Repeat</keyword>
<dbReference type="Gene3D" id="3.40.50.300">
    <property type="entry name" value="P-loop containing nucleotide triphosphate hydrolases"/>
    <property type="match status" value="1"/>
</dbReference>
<dbReference type="EMBL" id="JASCZI010090674">
    <property type="protein sequence ID" value="MED6144686.1"/>
    <property type="molecule type" value="Genomic_DNA"/>
</dbReference>
<reference evidence="5 6" key="1">
    <citation type="journal article" date="2023" name="Plants (Basel)">
        <title>Bridging the Gap: Combining Genomics and Transcriptomics Approaches to Understand Stylosanthes scabra, an Orphan Legume from the Brazilian Caatinga.</title>
        <authorList>
            <person name="Ferreira-Neto J.R.C."/>
            <person name="da Silva M.D."/>
            <person name="Binneck E."/>
            <person name="de Melo N.F."/>
            <person name="da Silva R.H."/>
            <person name="de Melo A.L.T.M."/>
            <person name="Pandolfi V."/>
            <person name="Bustamante F.O."/>
            <person name="Brasileiro-Vidal A.C."/>
            <person name="Benko-Iseppon A.M."/>
        </authorList>
    </citation>
    <scope>NUCLEOTIDE SEQUENCE [LARGE SCALE GENOMIC DNA]</scope>
    <source>
        <tissue evidence="5">Leaves</tissue>
    </source>
</reference>